<organism evidence="2 3">
    <name type="scientific">Leersia perrieri</name>
    <dbReference type="NCBI Taxonomy" id="77586"/>
    <lineage>
        <taxon>Eukaryota</taxon>
        <taxon>Viridiplantae</taxon>
        <taxon>Streptophyta</taxon>
        <taxon>Embryophyta</taxon>
        <taxon>Tracheophyta</taxon>
        <taxon>Spermatophyta</taxon>
        <taxon>Magnoliopsida</taxon>
        <taxon>Liliopsida</taxon>
        <taxon>Poales</taxon>
        <taxon>Poaceae</taxon>
        <taxon>BOP clade</taxon>
        <taxon>Oryzoideae</taxon>
        <taxon>Oryzeae</taxon>
        <taxon>Oryzinae</taxon>
        <taxon>Leersia</taxon>
    </lineage>
</organism>
<name>A0A0D9W0E7_9ORYZ</name>
<dbReference type="eggNOG" id="ENOG502R3MD">
    <property type="taxonomic scope" value="Eukaryota"/>
</dbReference>
<evidence type="ECO:0000259" key="1">
    <source>
        <dbReference type="Pfam" id="PF07762"/>
    </source>
</evidence>
<dbReference type="AlphaFoldDB" id="A0A0D9W0E7"/>
<dbReference type="PANTHER" id="PTHR33086">
    <property type="entry name" value="OS05G0468200 PROTEIN-RELATED"/>
    <property type="match status" value="1"/>
</dbReference>
<dbReference type="Gramene" id="LPERR03G32290.1">
    <property type="protein sequence ID" value="LPERR03G32290.1"/>
    <property type="gene ID" value="LPERR03G32290"/>
</dbReference>
<accession>A0A0D9W0E7</accession>
<dbReference type="EnsemblPlants" id="LPERR03G32290.1">
    <property type="protein sequence ID" value="LPERR03G32290.1"/>
    <property type="gene ID" value="LPERR03G32290"/>
</dbReference>
<protein>
    <recommendedName>
        <fullName evidence="1">DUF1618 domain-containing protein</fullName>
    </recommendedName>
</protein>
<dbReference type="PANTHER" id="PTHR33086:SF94">
    <property type="entry name" value="EXPRESSED PROTEIN"/>
    <property type="match status" value="1"/>
</dbReference>
<dbReference type="Proteomes" id="UP000032180">
    <property type="component" value="Chromosome 3"/>
</dbReference>
<feature type="domain" description="DUF1618" evidence="1">
    <location>
        <begin position="203"/>
        <end position="340"/>
    </location>
</feature>
<keyword evidence="3" id="KW-1185">Reference proteome</keyword>
<dbReference type="Pfam" id="PF07762">
    <property type="entry name" value="DUF1618"/>
    <property type="match status" value="1"/>
</dbReference>
<sequence>MAQTSMGCGAPSYVVLDRCVDIQEERDDVESSEWKMLECKDRKTYLSEKDAKPTMVADALALLVRCVHSVGDDLIVFTADLSDGSECYLVYDAIDKPLTMIPYLPNSCTPFATIQPLPVRGGGGYSLALLGRDERIDRQLRKRYKQHAVCLCPPPPSSIPPPDYSCSYNSTPWGFKKALFPPDDMPDFFDAHAVFTSKSGSIWADLLKGALVCTTDDIISGGSDVPFRYIPLPPECQFGVGVKKWHLIKSQLKLCRTMSCCGDSIIKFVSIDIDVDGSVPPNKTMVKVWTLNLATQQWHKDWEFSVASLWEMEGFNKAGLPRSKPINPIITMEQQVDVLYFMLTSYAFPLEEDDESGAPFSFSFSAAAKKEREVYMVSLNMNTKTILSSTRLPSYPFMPPLGFLPANLCRPAPGEVFPVPPKRINHGDLDPVCPTASFLGYVFNFDWMCLPFYICLLRIWCDLILSV</sequence>
<dbReference type="InterPro" id="IPR011676">
    <property type="entry name" value="DUF1618"/>
</dbReference>
<proteinExistence type="predicted"/>
<evidence type="ECO:0000313" key="2">
    <source>
        <dbReference type="EnsemblPlants" id="LPERR03G32290.1"/>
    </source>
</evidence>
<evidence type="ECO:0000313" key="3">
    <source>
        <dbReference type="Proteomes" id="UP000032180"/>
    </source>
</evidence>
<dbReference type="HOGENOM" id="CLU_028502_4_2_1"/>
<reference evidence="2 3" key="1">
    <citation type="submission" date="2012-08" db="EMBL/GenBank/DDBJ databases">
        <title>Oryza genome evolution.</title>
        <authorList>
            <person name="Wing R.A."/>
        </authorList>
    </citation>
    <scope>NUCLEOTIDE SEQUENCE</scope>
</reference>
<reference evidence="2" key="3">
    <citation type="submission" date="2015-04" db="UniProtKB">
        <authorList>
            <consortium name="EnsemblPlants"/>
        </authorList>
    </citation>
    <scope>IDENTIFICATION</scope>
</reference>
<reference evidence="3" key="2">
    <citation type="submission" date="2013-12" db="EMBL/GenBank/DDBJ databases">
        <authorList>
            <person name="Yu Y."/>
            <person name="Lee S."/>
            <person name="de Baynast K."/>
            <person name="Wissotski M."/>
            <person name="Liu L."/>
            <person name="Talag J."/>
            <person name="Goicoechea J."/>
            <person name="Angelova A."/>
            <person name="Jetty R."/>
            <person name="Kudrna D."/>
            <person name="Golser W."/>
            <person name="Rivera L."/>
            <person name="Zhang J."/>
            <person name="Wing R."/>
        </authorList>
    </citation>
    <scope>NUCLEOTIDE SEQUENCE</scope>
</reference>